<protein>
    <recommendedName>
        <fullName evidence="3">Lipoprotein</fullName>
    </recommendedName>
</protein>
<dbReference type="Proteomes" id="UP000272706">
    <property type="component" value="Unassembled WGS sequence"/>
</dbReference>
<gene>
    <name evidence="1" type="ORF">D3227_19710</name>
</gene>
<evidence type="ECO:0000313" key="1">
    <source>
        <dbReference type="EMBL" id="RJT36436.1"/>
    </source>
</evidence>
<organism evidence="1 2">
    <name type="scientific">Mesorhizobium waimense</name>
    <dbReference type="NCBI Taxonomy" id="1300307"/>
    <lineage>
        <taxon>Bacteria</taxon>
        <taxon>Pseudomonadati</taxon>
        <taxon>Pseudomonadota</taxon>
        <taxon>Alphaproteobacteria</taxon>
        <taxon>Hyphomicrobiales</taxon>
        <taxon>Phyllobacteriaceae</taxon>
        <taxon>Mesorhizobium</taxon>
    </lineage>
</organism>
<dbReference type="AlphaFoldDB" id="A0A3A5KYN0"/>
<dbReference type="PROSITE" id="PS51257">
    <property type="entry name" value="PROKAR_LIPOPROTEIN"/>
    <property type="match status" value="1"/>
</dbReference>
<comment type="caution">
    <text evidence="1">The sequence shown here is derived from an EMBL/GenBank/DDBJ whole genome shotgun (WGS) entry which is preliminary data.</text>
</comment>
<reference evidence="1 2" key="1">
    <citation type="submission" date="2018-09" db="EMBL/GenBank/DDBJ databases">
        <title>Mesorhizobium carmichaelinearum sp. nov. isolated from Carmichaelinea spp. root nodules in New Zealand.</title>
        <authorList>
            <person name="De Meyer S.E."/>
        </authorList>
    </citation>
    <scope>NUCLEOTIDE SEQUENCE [LARGE SCALE GENOMIC DNA]</scope>
    <source>
        <strain evidence="1 2">ICMP19557</strain>
    </source>
</reference>
<accession>A0A3A5KYN0</accession>
<evidence type="ECO:0000313" key="2">
    <source>
        <dbReference type="Proteomes" id="UP000272706"/>
    </source>
</evidence>
<evidence type="ECO:0008006" key="3">
    <source>
        <dbReference type="Google" id="ProtNLM"/>
    </source>
</evidence>
<name>A0A3A5KYN0_9HYPH</name>
<dbReference type="EMBL" id="QZWZ01000015">
    <property type="protein sequence ID" value="RJT36436.1"/>
    <property type="molecule type" value="Genomic_DNA"/>
</dbReference>
<keyword evidence="2" id="KW-1185">Reference proteome</keyword>
<dbReference type="OrthoDB" id="7307658at2"/>
<sequence>MGKGLILALPFMLLVAAGCTTAWGGFCAVSSPLRLSGKAVDALSDEEARALLSHNRKGQKLCGWRP</sequence>
<proteinExistence type="predicted"/>